<feature type="region of interest" description="Disordered" evidence="2">
    <location>
        <begin position="460"/>
        <end position="487"/>
    </location>
</feature>
<evidence type="ECO:0000313" key="3">
    <source>
        <dbReference type="EMBL" id="KAH1175495.1"/>
    </source>
</evidence>
<dbReference type="GO" id="GO:0005856">
    <property type="term" value="C:cytoskeleton"/>
    <property type="evidence" value="ECO:0007669"/>
    <property type="project" value="TreeGrafter"/>
</dbReference>
<reference evidence="3" key="1">
    <citation type="submission" date="2021-09" db="EMBL/GenBank/DDBJ databases">
        <title>The genome of Mauremys mutica provides insights into the evolution of semi-aquatic lifestyle.</title>
        <authorList>
            <person name="Gong S."/>
            <person name="Gao Y."/>
        </authorList>
    </citation>
    <scope>NUCLEOTIDE SEQUENCE</scope>
    <source>
        <strain evidence="3">MM-2020</strain>
        <tissue evidence="3">Muscle</tissue>
    </source>
</reference>
<keyword evidence="4" id="KW-1185">Reference proteome</keyword>
<organism evidence="3 4">
    <name type="scientific">Mauremys mutica</name>
    <name type="common">yellowpond turtle</name>
    <dbReference type="NCBI Taxonomy" id="74926"/>
    <lineage>
        <taxon>Eukaryota</taxon>
        <taxon>Metazoa</taxon>
        <taxon>Chordata</taxon>
        <taxon>Craniata</taxon>
        <taxon>Vertebrata</taxon>
        <taxon>Euteleostomi</taxon>
        <taxon>Archelosauria</taxon>
        <taxon>Testudinata</taxon>
        <taxon>Testudines</taxon>
        <taxon>Cryptodira</taxon>
        <taxon>Durocryptodira</taxon>
        <taxon>Testudinoidea</taxon>
        <taxon>Geoemydidae</taxon>
        <taxon>Geoemydinae</taxon>
        <taxon>Mauremys</taxon>
    </lineage>
</organism>
<protein>
    <recommendedName>
        <fullName evidence="5">Stabilizer of axonemal microtubules 2</fullName>
    </recommendedName>
</protein>
<evidence type="ECO:0000256" key="1">
    <source>
        <dbReference type="ARBA" id="ARBA00008738"/>
    </source>
</evidence>
<dbReference type="EMBL" id="JAHDVG010000477">
    <property type="protein sequence ID" value="KAH1175495.1"/>
    <property type="molecule type" value="Genomic_DNA"/>
</dbReference>
<sequence>MLAHVTVNSESFAECMLLPPQLHLSLRFSREVLLHKNPKSQNPDRLGFAWFPPKSPGNLACRVIGLLADVHPRSSKRPLRTPPHPNPPAMAFSTTQRAEFIPWELGQRTKPHVREAYQCPQEPFQSQSLYRLHFPPREPVVTTLRRPPTPRQPNGSGFPHTTTTKESYKGWRAERPACYGEPPALAGALLSPDQAAEMESTTQREFTEKRIPKPELVKGVQAQLTTEGDHDMTTTHQSTYQSVPLEKRVAQSQGKGIVPARKRAQVEYVTKYQSDFPACSLLPARIRPAQPPLDNLAINQGFSTDFQTVQRESYHGWDTRRYPRASPIKLQEELADLGKERDGKVSGDTVTKLSYPPLPLDRPPGTIQWPPTVLKSLSAKFDDSTAHKFFFREWRVQPRIRQGDPHDGVYIRPLAKFESQTTTHSTFLPQRVEVVKNCKPEQKPIRAQGKQDFSTIHRESYREAPEIWDTTENQQIPKTPPGNQEFD</sequence>
<comment type="similarity">
    <text evidence="1">Belongs to the FAM154 family.</text>
</comment>
<evidence type="ECO:0000313" key="4">
    <source>
        <dbReference type="Proteomes" id="UP000827986"/>
    </source>
</evidence>
<dbReference type="InterPro" id="IPR033336">
    <property type="entry name" value="SAXO1/2"/>
</dbReference>
<feature type="region of interest" description="Disordered" evidence="2">
    <location>
        <begin position="339"/>
        <end position="366"/>
    </location>
</feature>
<dbReference type="AlphaFoldDB" id="A0A9D3XA58"/>
<dbReference type="Proteomes" id="UP000827986">
    <property type="component" value="Unassembled WGS sequence"/>
</dbReference>
<dbReference type="PANTHER" id="PTHR31516">
    <property type="entry name" value="STABILIZER OF AXONEMAL MICROTUBULES 2"/>
    <property type="match status" value="1"/>
</dbReference>
<dbReference type="GO" id="GO:0008017">
    <property type="term" value="F:microtubule binding"/>
    <property type="evidence" value="ECO:0007669"/>
    <property type="project" value="InterPro"/>
</dbReference>
<feature type="region of interest" description="Disordered" evidence="2">
    <location>
        <begin position="141"/>
        <end position="163"/>
    </location>
</feature>
<proteinExistence type="inferred from homology"/>
<accession>A0A9D3XA58</accession>
<gene>
    <name evidence="3" type="ORF">KIL84_008369</name>
</gene>
<comment type="caution">
    <text evidence="3">The sequence shown here is derived from an EMBL/GenBank/DDBJ whole genome shotgun (WGS) entry which is preliminary data.</text>
</comment>
<evidence type="ECO:0008006" key="5">
    <source>
        <dbReference type="Google" id="ProtNLM"/>
    </source>
</evidence>
<dbReference type="PANTHER" id="PTHR31516:SF18">
    <property type="entry name" value="TRANSLATION INITIATION FACTOR IF-2"/>
    <property type="match status" value="1"/>
</dbReference>
<name>A0A9D3XA58_9SAUR</name>
<evidence type="ECO:0000256" key="2">
    <source>
        <dbReference type="SAM" id="MobiDB-lite"/>
    </source>
</evidence>